<sequence>MYYLFIIVLENCPYSINAIKLLDNLKIKYKYLIVKTNEKEKYKTDEIQTFPQIYLKKKKTNDSLLLGGLSDFDYFIKTFINQTYDKKNILIFNNKYKYWHKKPILRLLEIINQK</sequence>
<evidence type="ECO:0000259" key="1">
    <source>
        <dbReference type="Pfam" id="PF00462"/>
    </source>
</evidence>
<dbReference type="Pfam" id="PF00462">
    <property type="entry name" value="Glutaredoxin"/>
    <property type="match status" value="1"/>
</dbReference>
<organism evidence="2">
    <name type="scientific">freshwater metagenome</name>
    <dbReference type="NCBI Taxonomy" id="449393"/>
    <lineage>
        <taxon>unclassified sequences</taxon>
        <taxon>metagenomes</taxon>
        <taxon>ecological metagenomes</taxon>
    </lineage>
</organism>
<gene>
    <name evidence="2" type="ORF">UFOPK2579_02652</name>
</gene>
<reference evidence="2" key="1">
    <citation type="submission" date="2020-05" db="EMBL/GenBank/DDBJ databases">
        <authorList>
            <person name="Chiriac C."/>
            <person name="Salcher M."/>
            <person name="Ghai R."/>
            <person name="Kavagutti S V."/>
        </authorList>
    </citation>
    <scope>NUCLEOTIDE SEQUENCE</scope>
</reference>
<dbReference type="InterPro" id="IPR036249">
    <property type="entry name" value="Thioredoxin-like_sf"/>
</dbReference>
<dbReference type="Gene3D" id="3.40.30.10">
    <property type="entry name" value="Glutaredoxin"/>
    <property type="match status" value="1"/>
</dbReference>
<dbReference type="InterPro" id="IPR002109">
    <property type="entry name" value="Glutaredoxin"/>
</dbReference>
<accession>A0A6J6SBF1</accession>
<dbReference type="SUPFAM" id="SSF52833">
    <property type="entry name" value="Thioredoxin-like"/>
    <property type="match status" value="1"/>
</dbReference>
<dbReference type="AlphaFoldDB" id="A0A6J6SBF1"/>
<proteinExistence type="predicted"/>
<dbReference type="EMBL" id="CAEZXR010000417">
    <property type="protein sequence ID" value="CAB4732290.1"/>
    <property type="molecule type" value="Genomic_DNA"/>
</dbReference>
<evidence type="ECO:0000313" key="2">
    <source>
        <dbReference type="EMBL" id="CAB4732290.1"/>
    </source>
</evidence>
<name>A0A6J6SBF1_9ZZZZ</name>
<protein>
    <submittedName>
        <fullName evidence="2">Unannotated protein</fullName>
    </submittedName>
</protein>
<feature type="domain" description="Glutaredoxin" evidence="1">
    <location>
        <begin position="7"/>
        <end position="57"/>
    </location>
</feature>